<evidence type="ECO:0000256" key="3">
    <source>
        <dbReference type="ARBA" id="ARBA00023235"/>
    </source>
</evidence>
<dbReference type="PROSITE" id="PS51192">
    <property type="entry name" value="HELICASE_ATP_BIND_1"/>
    <property type="match status" value="1"/>
</dbReference>
<dbReference type="GO" id="GO:0043138">
    <property type="term" value="F:3'-5' DNA helicase activity"/>
    <property type="evidence" value="ECO:0007669"/>
    <property type="project" value="TreeGrafter"/>
</dbReference>
<comment type="caution">
    <text evidence="7">The sequence shown here is derived from an EMBL/GenBank/DDBJ whole genome shotgun (WGS) entry which is preliminary data.</text>
</comment>
<evidence type="ECO:0000256" key="1">
    <source>
        <dbReference type="ARBA" id="ARBA00005446"/>
    </source>
</evidence>
<evidence type="ECO:0000259" key="6">
    <source>
        <dbReference type="PROSITE" id="PS51192"/>
    </source>
</evidence>
<evidence type="ECO:0000313" key="7">
    <source>
        <dbReference type="EMBL" id="OMJ22194.1"/>
    </source>
</evidence>
<keyword evidence="5" id="KW-0175">Coiled coil</keyword>
<gene>
    <name evidence="7" type="ORF">AYI69_g5475</name>
</gene>
<dbReference type="InterPro" id="IPR027417">
    <property type="entry name" value="P-loop_NTPase"/>
</dbReference>
<comment type="similarity">
    <text evidence="1">Belongs to the helicase family. RecQ subfamily.</text>
</comment>
<evidence type="ECO:0000313" key="8">
    <source>
        <dbReference type="Proteomes" id="UP000187429"/>
    </source>
</evidence>
<accession>A0A1R1Y5Y2</accession>
<dbReference type="GO" id="GO:0000724">
    <property type="term" value="P:double-strand break repair via homologous recombination"/>
    <property type="evidence" value="ECO:0007669"/>
    <property type="project" value="TreeGrafter"/>
</dbReference>
<proteinExistence type="inferred from homology"/>
<dbReference type="Pfam" id="PF00270">
    <property type="entry name" value="DEAD"/>
    <property type="match status" value="1"/>
</dbReference>
<keyword evidence="2" id="KW-0238">DNA-binding</keyword>
<dbReference type="InterPro" id="IPR011545">
    <property type="entry name" value="DEAD/DEAH_box_helicase_dom"/>
</dbReference>
<dbReference type="GO" id="GO:0005694">
    <property type="term" value="C:chromosome"/>
    <property type="evidence" value="ECO:0007669"/>
    <property type="project" value="TreeGrafter"/>
</dbReference>
<dbReference type="AlphaFoldDB" id="A0A1R1Y5Y2"/>
<feature type="domain" description="Helicase ATP-binding" evidence="6">
    <location>
        <begin position="96"/>
        <end position="271"/>
    </location>
</feature>
<dbReference type="GO" id="GO:0005737">
    <property type="term" value="C:cytoplasm"/>
    <property type="evidence" value="ECO:0007669"/>
    <property type="project" value="TreeGrafter"/>
</dbReference>
<keyword evidence="4" id="KW-0539">Nucleus</keyword>
<dbReference type="PANTHER" id="PTHR13710:SF153">
    <property type="entry name" value="RECQ-LIKE DNA HELICASE BLM"/>
    <property type="match status" value="1"/>
</dbReference>
<dbReference type="GO" id="GO:0005634">
    <property type="term" value="C:nucleus"/>
    <property type="evidence" value="ECO:0007669"/>
    <property type="project" value="TreeGrafter"/>
</dbReference>
<feature type="coiled-coil region" evidence="5">
    <location>
        <begin position="10"/>
        <end position="37"/>
    </location>
</feature>
<keyword evidence="3" id="KW-0413">Isomerase</keyword>
<name>A0A1R1Y5Y2_9FUNG</name>
<dbReference type="Gene3D" id="3.40.50.300">
    <property type="entry name" value="P-loop containing nucleotide triphosphate hydrolases"/>
    <property type="match status" value="1"/>
</dbReference>
<sequence length="271" mass="31079">MDPEKAAIEISKIDNELIIVEQEISILEKKKKALLKRRIKNEKTIQLAEQKVYQKKTDEDKLVYSSENFPWSKALKSAAKDYFGITGWKHSQIQAMNSILDKRDVFVIMPTGGGKSLCYQLTAVISNELEIHGIVAKSLSSENSVPETNSILNELKSLYDTETKKCKSKKKSLDTEDNDSDDIDVPNDLISYSNYTSVPFSQRRIKLLYLTPEKLVKSKRVVNLLEKLYSVGLVNQFVIDECHCCSEFGHDFRPDYKVSWDSNHLNYSTFY</sequence>
<evidence type="ECO:0000256" key="2">
    <source>
        <dbReference type="ARBA" id="ARBA00023125"/>
    </source>
</evidence>
<keyword evidence="7" id="KW-0067">ATP-binding</keyword>
<keyword evidence="7" id="KW-0347">Helicase</keyword>
<protein>
    <submittedName>
        <fullName evidence="7">Putative ATP-dependent DNA helicase Q1</fullName>
    </submittedName>
</protein>
<dbReference type="SUPFAM" id="SSF52540">
    <property type="entry name" value="P-loop containing nucleoside triphosphate hydrolases"/>
    <property type="match status" value="1"/>
</dbReference>
<keyword evidence="8" id="KW-1185">Reference proteome</keyword>
<reference evidence="8" key="1">
    <citation type="submission" date="2017-01" db="EMBL/GenBank/DDBJ databases">
        <authorList>
            <person name="Wang Y."/>
            <person name="White M."/>
            <person name="Kvist S."/>
            <person name="Moncalvo J.-M."/>
        </authorList>
    </citation>
    <scope>NUCLEOTIDE SEQUENCE [LARGE SCALE GENOMIC DNA]</scope>
    <source>
        <strain evidence="8">ID-206-W2</strain>
    </source>
</reference>
<dbReference type="InterPro" id="IPR014001">
    <property type="entry name" value="Helicase_ATP-bd"/>
</dbReference>
<keyword evidence="7" id="KW-0547">Nucleotide-binding</keyword>
<dbReference type="GO" id="GO:0003677">
    <property type="term" value="F:DNA binding"/>
    <property type="evidence" value="ECO:0007669"/>
    <property type="project" value="UniProtKB-KW"/>
</dbReference>
<dbReference type="Proteomes" id="UP000187429">
    <property type="component" value="Unassembled WGS sequence"/>
</dbReference>
<dbReference type="PANTHER" id="PTHR13710">
    <property type="entry name" value="DNA HELICASE RECQ FAMILY MEMBER"/>
    <property type="match status" value="1"/>
</dbReference>
<evidence type="ECO:0000256" key="5">
    <source>
        <dbReference type="SAM" id="Coils"/>
    </source>
</evidence>
<organism evidence="7 8">
    <name type="scientific">Smittium culicis</name>
    <dbReference type="NCBI Taxonomy" id="133412"/>
    <lineage>
        <taxon>Eukaryota</taxon>
        <taxon>Fungi</taxon>
        <taxon>Fungi incertae sedis</taxon>
        <taxon>Zoopagomycota</taxon>
        <taxon>Kickxellomycotina</taxon>
        <taxon>Harpellomycetes</taxon>
        <taxon>Harpellales</taxon>
        <taxon>Legeriomycetaceae</taxon>
        <taxon>Smittium</taxon>
    </lineage>
</organism>
<dbReference type="GO" id="GO:0005524">
    <property type="term" value="F:ATP binding"/>
    <property type="evidence" value="ECO:0007669"/>
    <property type="project" value="InterPro"/>
</dbReference>
<dbReference type="GO" id="GO:0009378">
    <property type="term" value="F:four-way junction helicase activity"/>
    <property type="evidence" value="ECO:0007669"/>
    <property type="project" value="TreeGrafter"/>
</dbReference>
<dbReference type="OrthoDB" id="10261556at2759"/>
<dbReference type="EMBL" id="LSSM01002312">
    <property type="protein sequence ID" value="OMJ22194.1"/>
    <property type="molecule type" value="Genomic_DNA"/>
</dbReference>
<keyword evidence="7" id="KW-0378">Hydrolase</keyword>
<evidence type="ECO:0000256" key="4">
    <source>
        <dbReference type="ARBA" id="ARBA00023242"/>
    </source>
</evidence>